<dbReference type="STRING" id="1513271.XM47_12230"/>
<protein>
    <recommendedName>
        <fullName evidence="2">alpha-L-rhamnosidase</fullName>
        <ecNumber evidence="2">3.2.1.40</ecNumber>
    </recommendedName>
</protein>
<dbReference type="Pfam" id="PF05592">
    <property type="entry name" value="Bac_rhamnosid"/>
    <property type="match status" value="1"/>
</dbReference>
<evidence type="ECO:0000256" key="1">
    <source>
        <dbReference type="ARBA" id="ARBA00001445"/>
    </source>
</evidence>
<feature type="domain" description="Alpha-L-rhamnosidase concanavalin-like" evidence="5">
    <location>
        <begin position="359"/>
        <end position="458"/>
    </location>
</feature>
<dbReference type="EMBL" id="LAZL01000020">
    <property type="protein sequence ID" value="KMT64811.1"/>
    <property type="molecule type" value="Genomic_DNA"/>
</dbReference>
<keyword evidence="3" id="KW-0378">Hydrolase</keyword>
<dbReference type="Pfam" id="PF08531">
    <property type="entry name" value="Bac_rhamnosid_N"/>
    <property type="match status" value="1"/>
</dbReference>
<dbReference type="Gene3D" id="2.60.420.10">
    <property type="entry name" value="Maltose phosphorylase, domain 3"/>
    <property type="match status" value="1"/>
</dbReference>
<feature type="domain" description="Alpha-L-rhamnosidase C-terminal" evidence="8">
    <location>
        <begin position="833"/>
        <end position="907"/>
    </location>
</feature>
<dbReference type="InterPro" id="IPR035398">
    <property type="entry name" value="Bac_rhamnosid_C"/>
</dbReference>
<evidence type="ECO:0000313" key="9">
    <source>
        <dbReference type="EMBL" id="KMT64811.1"/>
    </source>
</evidence>
<comment type="catalytic activity">
    <reaction evidence="1">
        <text>Hydrolysis of terminal non-reducing alpha-L-rhamnose residues in alpha-L-rhamnosides.</text>
        <dbReference type="EC" id="3.2.1.40"/>
    </reaction>
</comment>
<feature type="domain" description="Bacterial alpha-L-rhamnosidase N-terminal" evidence="6">
    <location>
        <begin position="178"/>
        <end position="336"/>
    </location>
</feature>
<dbReference type="PANTHER" id="PTHR33307">
    <property type="entry name" value="ALPHA-RHAMNOSIDASE (EUROFUNG)"/>
    <property type="match status" value="1"/>
</dbReference>
<dbReference type="OrthoDB" id="9761045at2"/>
<evidence type="ECO:0000313" key="10">
    <source>
        <dbReference type="Proteomes" id="UP000037600"/>
    </source>
</evidence>
<dbReference type="Gene3D" id="2.60.40.10">
    <property type="entry name" value="Immunoglobulins"/>
    <property type="match status" value="1"/>
</dbReference>
<proteinExistence type="predicted"/>
<feature type="signal peptide" evidence="4">
    <location>
        <begin position="1"/>
        <end position="23"/>
    </location>
</feature>
<feature type="chain" id="PRO_5005301585" description="alpha-L-rhamnosidase" evidence="4">
    <location>
        <begin position="24"/>
        <end position="930"/>
    </location>
</feature>
<dbReference type="AlphaFoldDB" id="A0A0J8JK26"/>
<evidence type="ECO:0000256" key="2">
    <source>
        <dbReference type="ARBA" id="ARBA00012652"/>
    </source>
</evidence>
<dbReference type="InterPro" id="IPR016007">
    <property type="entry name" value="Alpha_rhamnosid"/>
</dbReference>
<dbReference type="GO" id="GO:0005975">
    <property type="term" value="P:carbohydrate metabolic process"/>
    <property type="evidence" value="ECO:0007669"/>
    <property type="project" value="InterPro"/>
</dbReference>
<dbReference type="PANTHER" id="PTHR33307:SF6">
    <property type="entry name" value="ALPHA-RHAMNOSIDASE (EUROFUNG)-RELATED"/>
    <property type="match status" value="1"/>
</dbReference>
<dbReference type="Gene3D" id="2.60.120.260">
    <property type="entry name" value="Galactose-binding domain-like"/>
    <property type="match status" value="2"/>
</dbReference>
<comment type="caution">
    <text evidence="9">The sequence shown here is derived from an EMBL/GenBank/DDBJ whole genome shotgun (WGS) entry which is preliminary data.</text>
</comment>
<dbReference type="GO" id="GO:0030596">
    <property type="term" value="F:alpha-L-rhamnosidase activity"/>
    <property type="evidence" value="ECO:0007669"/>
    <property type="project" value="UniProtKB-EC"/>
</dbReference>
<evidence type="ECO:0000259" key="5">
    <source>
        <dbReference type="Pfam" id="PF05592"/>
    </source>
</evidence>
<name>A0A0J8JK26_9ALTE</name>
<reference evidence="9 10" key="1">
    <citation type="submission" date="2015-04" db="EMBL/GenBank/DDBJ databases">
        <title>Draft Genome Sequence of the Novel Agar-Digesting Marine Bacterium Q1.</title>
        <authorList>
            <person name="Li Y."/>
            <person name="Li D."/>
            <person name="Chen G."/>
            <person name="Du Z."/>
        </authorList>
    </citation>
    <scope>NUCLEOTIDE SEQUENCE [LARGE SCALE GENOMIC DNA]</scope>
    <source>
        <strain evidence="9 10">Q1</strain>
    </source>
</reference>
<dbReference type="InterPro" id="IPR012341">
    <property type="entry name" value="6hp_glycosidase-like_sf"/>
</dbReference>
<sequence length="930" mass="106209">MFFCQLKQAYKAFWLCIVFLTTACGVIEPSANKLAAPVNLKVGEGFVNPIGYYESLPRFSWQLPEESEQKQQQSYQIQVASSVNFTAKSLLWDTAKINSNSNAWIRYQGQPLTSRQQVFWRVKTWDEQNQMSSWSEVQSIELGLLGNHDWLAKWVGHPNPDGIYNRPQYLRKIFNLDKPIAQARLYITAKGIFKPYLNGKAISNDVMTPGWTPYHKRIETLTYDITQHLKQGENAIGAVLAEGWHTGRIFGPTKKDYVLPMRLIAQLEVQYTDGTTNTIKTDESWQSSVQGPVRSAGNYDGETYDANFEMPGWNTVNFDDSDWLAVNFESIDTQVQLKPKRHAAASNILKLPAVEIVSVKDGVAIFDMGQNMVGVPEIQLPAKQGQAIKLRFSEALEHGQFYVKNYRSAKSTDFYTPKADGVINYRPQFTFHGYRYVEVSGYDTNFEPELAWLSGHVLHSNFTLYDNFKSNHSKLNKLSDNVSWGLRGNFLDVPTDCPQRDERLGWTGDAQVFVSTSMYKADVYAFWAAWLESLREDQGIDGMIPKFVPFRPFLTDGTAAAWGDAATIVPWELYQYTADINVLAENYSMMKRWIAYTEFHSFDYISNIGTYGDWLQPYSTNGRAKGDTHPDLIATAYYARSVEIAAQTADLLGYKADAEQYNKLFLKIKQKFRNYFFDQELNLVSTAIKTIKRDKGKRLRKPIKSEIQLITTQTSYLLPLAFNLFNQHEQDLAVSKLLALLKESDNHLKTGFLGTPMLHQILQRYGHSDLMYEILLKETYPSWFYSINHGATTTWERWDSYSLTDGYNKANMNSLNHYAYGAVAQWFYNGMLGIQALEPGFKRFEINPQFTSKLNNLNGSVPTINGDIKVYWQIRQGKLSMTIDVPKNTQAQLNLPSVEQVTITQNKSVIHGNKHTLEPGLYQISGVIRF</sequence>
<accession>A0A0J8JK26</accession>
<dbReference type="Pfam" id="PF17389">
    <property type="entry name" value="Bac_rhamnosid6H"/>
    <property type="match status" value="1"/>
</dbReference>
<dbReference type="InterPro" id="IPR013737">
    <property type="entry name" value="Bac_rhamnosid_N"/>
</dbReference>
<dbReference type="RefSeq" id="WP_077066553.1">
    <property type="nucleotide sequence ID" value="NZ_KQ130493.1"/>
</dbReference>
<evidence type="ECO:0000259" key="8">
    <source>
        <dbReference type="Pfam" id="PF17390"/>
    </source>
</evidence>
<evidence type="ECO:0000259" key="7">
    <source>
        <dbReference type="Pfam" id="PF17389"/>
    </source>
</evidence>
<dbReference type="InterPro" id="IPR035396">
    <property type="entry name" value="Bac_rhamnosid6H"/>
</dbReference>
<dbReference type="SUPFAM" id="SSF48208">
    <property type="entry name" value="Six-hairpin glycosidases"/>
    <property type="match status" value="1"/>
</dbReference>
<keyword evidence="4" id="KW-0732">Signal</keyword>
<dbReference type="InterPro" id="IPR008928">
    <property type="entry name" value="6-hairpin_glycosidase_sf"/>
</dbReference>
<dbReference type="Proteomes" id="UP000037600">
    <property type="component" value="Unassembled WGS sequence"/>
</dbReference>
<dbReference type="Pfam" id="PF25788">
    <property type="entry name" value="Ig_Rha78A_N"/>
    <property type="match status" value="1"/>
</dbReference>
<feature type="domain" description="Alpha-L-rhamnosidase six-hairpin glycosidase" evidence="7">
    <location>
        <begin position="467"/>
        <end position="830"/>
    </location>
</feature>
<dbReference type="EC" id="3.2.1.40" evidence="2"/>
<dbReference type="PATRIC" id="fig|1513271.3.peg.2491"/>
<evidence type="ECO:0000256" key="4">
    <source>
        <dbReference type="SAM" id="SignalP"/>
    </source>
</evidence>
<evidence type="ECO:0000259" key="6">
    <source>
        <dbReference type="Pfam" id="PF08531"/>
    </source>
</evidence>
<organism evidence="9 10">
    <name type="scientific">Catenovulum maritimum</name>
    <dbReference type="NCBI Taxonomy" id="1513271"/>
    <lineage>
        <taxon>Bacteria</taxon>
        <taxon>Pseudomonadati</taxon>
        <taxon>Pseudomonadota</taxon>
        <taxon>Gammaproteobacteria</taxon>
        <taxon>Alteromonadales</taxon>
        <taxon>Alteromonadaceae</taxon>
        <taxon>Catenovulum</taxon>
    </lineage>
</organism>
<dbReference type="InterPro" id="IPR008902">
    <property type="entry name" value="Rhamnosid_concanavalin"/>
</dbReference>
<dbReference type="InterPro" id="IPR013783">
    <property type="entry name" value="Ig-like_fold"/>
</dbReference>
<dbReference type="PROSITE" id="PS51257">
    <property type="entry name" value="PROKAR_LIPOPROTEIN"/>
    <property type="match status" value="1"/>
</dbReference>
<dbReference type="Pfam" id="PF17390">
    <property type="entry name" value="Bac_rhamnosid_C"/>
    <property type="match status" value="1"/>
</dbReference>
<dbReference type="PIRSF" id="PIRSF010631">
    <property type="entry name" value="A-rhamnsds"/>
    <property type="match status" value="1"/>
</dbReference>
<keyword evidence="10" id="KW-1185">Reference proteome</keyword>
<evidence type="ECO:0000256" key="3">
    <source>
        <dbReference type="ARBA" id="ARBA00022801"/>
    </source>
</evidence>
<dbReference type="Gene3D" id="1.50.10.10">
    <property type="match status" value="1"/>
</dbReference>
<gene>
    <name evidence="9" type="ORF">XM47_12230</name>
</gene>